<evidence type="ECO:0000313" key="6">
    <source>
        <dbReference type="Proteomes" id="UP000824151"/>
    </source>
</evidence>
<dbReference type="Pfam" id="PF00440">
    <property type="entry name" value="TetR_N"/>
    <property type="match status" value="1"/>
</dbReference>
<dbReference type="InterPro" id="IPR009057">
    <property type="entry name" value="Homeodomain-like_sf"/>
</dbReference>
<dbReference type="PANTHER" id="PTHR30055:SF237">
    <property type="entry name" value="TRANSCRIPTIONAL REPRESSOR MCE3R"/>
    <property type="match status" value="1"/>
</dbReference>
<protein>
    <submittedName>
        <fullName evidence="5">TetR/AcrR family transcriptional regulator</fullName>
    </submittedName>
</protein>
<dbReference type="EMBL" id="DXGD01000259">
    <property type="protein sequence ID" value="HIW99874.1"/>
    <property type="molecule type" value="Genomic_DNA"/>
</dbReference>
<dbReference type="PANTHER" id="PTHR30055">
    <property type="entry name" value="HTH-TYPE TRANSCRIPTIONAL REGULATOR RUTR"/>
    <property type="match status" value="1"/>
</dbReference>
<evidence type="ECO:0000256" key="2">
    <source>
        <dbReference type="PROSITE-ProRule" id="PRU00335"/>
    </source>
</evidence>
<comment type="caution">
    <text evidence="5">The sequence shown here is derived from an EMBL/GenBank/DDBJ whole genome shotgun (WGS) entry which is preliminary data.</text>
</comment>
<feature type="DNA-binding region" description="H-T-H motif" evidence="2">
    <location>
        <begin position="62"/>
        <end position="81"/>
    </location>
</feature>
<dbReference type="InterPro" id="IPR001647">
    <property type="entry name" value="HTH_TetR"/>
</dbReference>
<dbReference type="InterPro" id="IPR041490">
    <property type="entry name" value="KstR2_TetR_C"/>
</dbReference>
<sequence length="229" mass="25085">MSSAEERSAGSPQSAASGVSPLFGRGAEEPRTRREAEKAQRRRDLLAAAGRLFGRHGYSAVALGDIGCEVGVSGQAIYRHFDSKQDLLAHLLLEVSRWLLDGGTMIEAEARDPEVRLDRLIGHHVAFACAHAEVIDIQERELFQLAEEPRRAVRRMQREYADIWSAALAELHPQESSDGLHTRVHAIFGLINSTNYSTRRRAAALSGSETLAAMARAAAHCRTRAAPIV</sequence>
<accession>A0A9D2A897</accession>
<dbReference type="AlphaFoldDB" id="A0A9D2A897"/>
<gene>
    <name evidence="5" type="ORF">H9871_06990</name>
</gene>
<evidence type="ECO:0000313" key="5">
    <source>
        <dbReference type="EMBL" id="HIW99874.1"/>
    </source>
</evidence>
<dbReference type="PROSITE" id="PS50977">
    <property type="entry name" value="HTH_TETR_2"/>
    <property type="match status" value="1"/>
</dbReference>
<dbReference type="Pfam" id="PF17932">
    <property type="entry name" value="TetR_C_24"/>
    <property type="match status" value="1"/>
</dbReference>
<dbReference type="Gene3D" id="1.10.357.10">
    <property type="entry name" value="Tetracycline Repressor, domain 2"/>
    <property type="match status" value="1"/>
</dbReference>
<dbReference type="Gene3D" id="1.10.10.60">
    <property type="entry name" value="Homeodomain-like"/>
    <property type="match status" value="1"/>
</dbReference>
<dbReference type="Proteomes" id="UP000824151">
    <property type="component" value="Unassembled WGS sequence"/>
</dbReference>
<evidence type="ECO:0000256" key="3">
    <source>
        <dbReference type="SAM" id="MobiDB-lite"/>
    </source>
</evidence>
<keyword evidence="1 2" id="KW-0238">DNA-binding</keyword>
<proteinExistence type="predicted"/>
<feature type="domain" description="HTH tetR-type" evidence="4">
    <location>
        <begin position="39"/>
        <end position="99"/>
    </location>
</feature>
<organism evidence="5 6">
    <name type="scientific">Candidatus Nesterenkonia stercoripullorum</name>
    <dbReference type="NCBI Taxonomy" id="2838701"/>
    <lineage>
        <taxon>Bacteria</taxon>
        <taxon>Bacillati</taxon>
        <taxon>Actinomycetota</taxon>
        <taxon>Actinomycetes</taxon>
        <taxon>Micrococcales</taxon>
        <taxon>Micrococcaceae</taxon>
        <taxon>Nesterenkonia</taxon>
    </lineage>
</organism>
<name>A0A9D2A897_9MICC</name>
<feature type="compositionally biased region" description="Basic and acidic residues" evidence="3">
    <location>
        <begin position="26"/>
        <end position="40"/>
    </location>
</feature>
<dbReference type="InterPro" id="IPR050109">
    <property type="entry name" value="HTH-type_TetR-like_transc_reg"/>
</dbReference>
<dbReference type="GO" id="GO:0003700">
    <property type="term" value="F:DNA-binding transcription factor activity"/>
    <property type="evidence" value="ECO:0007669"/>
    <property type="project" value="TreeGrafter"/>
</dbReference>
<reference evidence="5" key="1">
    <citation type="journal article" date="2021" name="PeerJ">
        <title>Extensive microbial diversity within the chicken gut microbiome revealed by metagenomics and culture.</title>
        <authorList>
            <person name="Gilroy R."/>
            <person name="Ravi A."/>
            <person name="Getino M."/>
            <person name="Pursley I."/>
            <person name="Horton D.L."/>
            <person name="Alikhan N.F."/>
            <person name="Baker D."/>
            <person name="Gharbi K."/>
            <person name="Hall N."/>
            <person name="Watson M."/>
            <person name="Adriaenssens E.M."/>
            <person name="Foster-Nyarko E."/>
            <person name="Jarju S."/>
            <person name="Secka A."/>
            <person name="Antonio M."/>
            <person name="Oren A."/>
            <person name="Chaudhuri R.R."/>
            <person name="La Ragione R."/>
            <person name="Hildebrand F."/>
            <person name="Pallen M.J."/>
        </authorList>
    </citation>
    <scope>NUCLEOTIDE SEQUENCE</scope>
    <source>
        <strain evidence="5">ChiHejej3B27-3195</strain>
    </source>
</reference>
<reference evidence="5" key="2">
    <citation type="submission" date="2021-04" db="EMBL/GenBank/DDBJ databases">
        <authorList>
            <person name="Gilroy R."/>
        </authorList>
    </citation>
    <scope>NUCLEOTIDE SEQUENCE</scope>
    <source>
        <strain evidence="5">ChiHejej3B27-3195</strain>
    </source>
</reference>
<evidence type="ECO:0000259" key="4">
    <source>
        <dbReference type="PROSITE" id="PS50977"/>
    </source>
</evidence>
<feature type="region of interest" description="Disordered" evidence="3">
    <location>
        <begin position="1"/>
        <end position="40"/>
    </location>
</feature>
<dbReference type="PRINTS" id="PR00455">
    <property type="entry name" value="HTHTETR"/>
</dbReference>
<evidence type="ECO:0000256" key="1">
    <source>
        <dbReference type="ARBA" id="ARBA00023125"/>
    </source>
</evidence>
<dbReference type="SUPFAM" id="SSF46689">
    <property type="entry name" value="Homeodomain-like"/>
    <property type="match status" value="1"/>
</dbReference>
<dbReference type="GO" id="GO:0000976">
    <property type="term" value="F:transcription cis-regulatory region binding"/>
    <property type="evidence" value="ECO:0007669"/>
    <property type="project" value="TreeGrafter"/>
</dbReference>